<evidence type="ECO:0000313" key="2">
    <source>
        <dbReference type="Proteomes" id="UP001163731"/>
    </source>
</evidence>
<comment type="caution">
    <text evidence="1">The sequence shown here is derived from an EMBL/GenBank/DDBJ whole genome shotgun (WGS) entry which is preliminary data.</text>
</comment>
<organism evidence="1 2">
    <name type="scientific">Chryseobacterium kimseyorum</name>
    <dbReference type="NCBI Taxonomy" id="2984028"/>
    <lineage>
        <taxon>Bacteria</taxon>
        <taxon>Pseudomonadati</taxon>
        <taxon>Bacteroidota</taxon>
        <taxon>Flavobacteriia</taxon>
        <taxon>Flavobacteriales</taxon>
        <taxon>Weeksellaceae</taxon>
        <taxon>Chryseobacterium group</taxon>
        <taxon>Chryseobacterium</taxon>
    </lineage>
</organism>
<reference evidence="1" key="1">
    <citation type="submission" date="2022-10" db="EMBL/GenBank/DDBJ databases">
        <title>Chryseobacterium babae sp. nov. isolated from the gut of the beetle Oryctes rhinoceros, and Chryseobacterium kimseyorum sp. nov., isolated from a stick insect rearing cage.</title>
        <authorList>
            <person name="Shelomi M."/>
            <person name="Han C.-J."/>
            <person name="Chen W.-M."/>
            <person name="Chen H.-K."/>
            <person name="Liaw S.-J."/>
            <person name="Muhle E."/>
            <person name="Clermont D."/>
        </authorList>
    </citation>
    <scope>NUCLEOTIDE SEQUENCE</scope>
    <source>
        <strain evidence="1">09-1422</strain>
    </source>
</reference>
<sequence length="93" mass="10942">MMENLENESQPYYHTGASILEVLSSFCLGWSYSEFEPVFKDTEKGADYYWELFTKVRMTFPETGADMLGFIYELDSAEKTHLFKHLFGRDVKF</sequence>
<dbReference type="EMBL" id="JAPDHW010000024">
    <property type="protein sequence ID" value="MCW3170659.1"/>
    <property type="molecule type" value="Genomic_DNA"/>
</dbReference>
<dbReference type="Proteomes" id="UP001163731">
    <property type="component" value="Unassembled WGS sequence"/>
</dbReference>
<proteinExistence type="predicted"/>
<accession>A0ABT3I3L5</accession>
<gene>
    <name evidence="1" type="ORF">OMO38_19185</name>
</gene>
<protein>
    <submittedName>
        <fullName evidence="1">Uncharacterized protein</fullName>
    </submittedName>
</protein>
<evidence type="ECO:0000313" key="1">
    <source>
        <dbReference type="EMBL" id="MCW3170659.1"/>
    </source>
</evidence>
<keyword evidence="2" id="KW-1185">Reference proteome</keyword>
<dbReference type="RefSeq" id="WP_264751793.1">
    <property type="nucleotide sequence ID" value="NZ_JAPDHW010000024.1"/>
</dbReference>
<name>A0ABT3I3L5_9FLAO</name>